<keyword evidence="2" id="KW-1185">Reference proteome</keyword>
<comment type="caution">
    <text evidence="1">The sequence shown here is derived from an EMBL/GenBank/DDBJ whole genome shotgun (WGS) entry which is preliminary data.</text>
</comment>
<sequence length="68" mass="8041">MKHFFCLSLSQDIEVFSPLFSQGRLKGWRRRQENSAIKKEIRMLMVIVMMTSDVMVTDIGEQRYQEGN</sequence>
<dbReference type="AlphaFoldDB" id="A0AAE0ZQM3"/>
<evidence type="ECO:0000313" key="1">
    <source>
        <dbReference type="EMBL" id="KAK3772842.1"/>
    </source>
</evidence>
<evidence type="ECO:0000313" key="2">
    <source>
        <dbReference type="Proteomes" id="UP001283361"/>
    </source>
</evidence>
<organism evidence="1 2">
    <name type="scientific">Elysia crispata</name>
    <name type="common">lettuce slug</name>
    <dbReference type="NCBI Taxonomy" id="231223"/>
    <lineage>
        <taxon>Eukaryota</taxon>
        <taxon>Metazoa</taxon>
        <taxon>Spiralia</taxon>
        <taxon>Lophotrochozoa</taxon>
        <taxon>Mollusca</taxon>
        <taxon>Gastropoda</taxon>
        <taxon>Heterobranchia</taxon>
        <taxon>Euthyneura</taxon>
        <taxon>Panpulmonata</taxon>
        <taxon>Sacoglossa</taxon>
        <taxon>Placobranchoidea</taxon>
        <taxon>Plakobranchidae</taxon>
        <taxon>Elysia</taxon>
    </lineage>
</organism>
<reference evidence="1" key="1">
    <citation type="journal article" date="2023" name="G3 (Bethesda)">
        <title>A reference genome for the long-term kleptoplast-retaining sea slug Elysia crispata morphotype clarki.</title>
        <authorList>
            <person name="Eastman K.E."/>
            <person name="Pendleton A.L."/>
            <person name="Shaikh M.A."/>
            <person name="Suttiyut T."/>
            <person name="Ogas R."/>
            <person name="Tomko P."/>
            <person name="Gavelis G."/>
            <person name="Widhalm J.R."/>
            <person name="Wisecaver J.H."/>
        </authorList>
    </citation>
    <scope>NUCLEOTIDE SEQUENCE</scope>
    <source>
        <strain evidence="1">ECLA1</strain>
    </source>
</reference>
<name>A0AAE0ZQM3_9GAST</name>
<dbReference type="Proteomes" id="UP001283361">
    <property type="component" value="Unassembled WGS sequence"/>
</dbReference>
<dbReference type="EMBL" id="JAWDGP010003589">
    <property type="protein sequence ID" value="KAK3772842.1"/>
    <property type="molecule type" value="Genomic_DNA"/>
</dbReference>
<proteinExistence type="predicted"/>
<gene>
    <name evidence="1" type="ORF">RRG08_017406</name>
</gene>
<accession>A0AAE0ZQM3</accession>
<protein>
    <submittedName>
        <fullName evidence="1">Uncharacterized protein</fullName>
    </submittedName>
</protein>